<dbReference type="STRING" id="43989.cce_1826"/>
<dbReference type="EMBL" id="CP000806">
    <property type="protein sequence ID" value="ACB51176.1"/>
    <property type="molecule type" value="Genomic_DNA"/>
</dbReference>
<keyword evidence="2" id="KW-1185">Reference proteome</keyword>
<name>B1WZM4_CROS5</name>
<dbReference type="Proteomes" id="UP000001203">
    <property type="component" value="Chromosome circular"/>
</dbReference>
<evidence type="ECO:0000313" key="2">
    <source>
        <dbReference type="Proteomes" id="UP000001203"/>
    </source>
</evidence>
<dbReference type="RefSeq" id="WP_009545639.1">
    <property type="nucleotide sequence ID" value="NC_010546.1"/>
</dbReference>
<dbReference type="KEGG" id="cyt:cce_1826"/>
<organism evidence="1 2">
    <name type="scientific">Crocosphaera subtropica (strain ATCC 51142 / BH68)</name>
    <name type="common">Cyanothece sp. (strain ATCC 51142)</name>
    <dbReference type="NCBI Taxonomy" id="43989"/>
    <lineage>
        <taxon>Bacteria</taxon>
        <taxon>Bacillati</taxon>
        <taxon>Cyanobacteriota</taxon>
        <taxon>Cyanophyceae</taxon>
        <taxon>Oscillatoriophycideae</taxon>
        <taxon>Chroococcales</taxon>
        <taxon>Aphanothecaceae</taxon>
        <taxon>Crocosphaera</taxon>
        <taxon>Crocosphaera subtropica</taxon>
    </lineage>
</organism>
<proteinExistence type="predicted"/>
<dbReference type="AlphaFoldDB" id="B1WZM4"/>
<gene>
    <name evidence="1" type="ordered locus">cce_1826</name>
</gene>
<sequence length="151" mass="17855">MSAKFCLFIPSKILQIEKHFSHKLKRWITECSDQKSTESDLCNYSFLQLSDFVNQSDVNADLPEKIYHRYHVIDWGFYFPPSHILQNFLVWLADIYIYGEIGLLKYWSDSLKRFPPIKIVEVNHNIADFSVDSLPLDQIIFLPLKQFYETG</sequence>
<evidence type="ECO:0000313" key="1">
    <source>
        <dbReference type="EMBL" id="ACB51176.1"/>
    </source>
</evidence>
<protein>
    <submittedName>
        <fullName evidence="1">Uncharacterized protein</fullName>
    </submittedName>
</protein>
<dbReference type="HOGENOM" id="CLU_1793290_0_0_3"/>
<reference evidence="1 2" key="1">
    <citation type="journal article" date="2008" name="Proc. Natl. Acad. Sci. U.S.A.">
        <title>The genome of Cyanothece 51142, a unicellular diazotrophic cyanobacterium important in the marine nitrogen cycle.</title>
        <authorList>
            <person name="Welsh E.A."/>
            <person name="Liberton M."/>
            <person name="Stoeckel J."/>
            <person name="Loh T."/>
            <person name="Elvitigala T."/>
            <person name="Wang C."/>
            <person name="Wollam A."/>
            <person name="Fulton R.S."/>
            <person name="Clifton S.W."/>
            <person name="Jacobs J.M."/>
            <person name="Aurora R."/>
            <person name="Ghosh B.K."/>
            <person name="Sherman L.A."/>
            <person name="Smith R.D."/>
            <person name="Wilson R.K."/>
            <person name="Pakrasi H.B."/>
        </authorList>
    </citation>
    <scope>NUCLEOTIDE SEQUENCE [LARGE SCALE GENOMIC DNA]</scope>
    <source>
        <strain evidence="2">ATCC 51142 / BH68</strain>
    </source>
</reference>
<dbReference type="eggNOG" id="ENOG50308Q2">
    <property type="taxonomic scope" value="Bacteria"/>
</dbReference>
<accession>B1WZM4</accession>
<dbReference type="OrthoDB" id="582767at2"/>